<protein>
    <submittedName>
        <fullName evidence="2">Uncharacterized protein</fullName>
    </submittedName>
</protein>
<gene>
    <name evidence="2" type="ORF">PCANC_24155</name>
</gene>
<dbReference type="Proteomes" id="UP000235388">
    <property type="component" value="Unassembled WGS sequence"/>
</dbReference>
<evidence type="ECO:0000313" key="2">
    <source>
        <dbReference type="EMBL" id="PLW30377.1"/>
    </source>
</evidence>
<proteinExistence type="predicted"/>
<dbReference type="OrthoDB" id="448448at2759"/>
<dbReference type="EMBL" id="PGCJ01000380">
    <property type="protein sequence ID" value="PLW30377.1"/>
    <property type="molecule type" value="Genomic_DNA"/>
</dbReference>
<comment type="caution">
    <text evidence="2">The sequence shown here is derived from an EMBL/GenBank/DDBJ whole genome shotgun (WGS) entry which is preliminary data.</text>
</comment>
<reference evidence="2 3" key="1">
    <citation type="submission" date="2017-11" db="EMBL/GenBank/DDBJ databases">
        <title>De novo assembly and phasing of dikaryotic genomes from two isolates of Puccinia coronata f. sp. avenae, the causal agent of oat crown rust.</title>
        <authorList>
            <person name="Miller M.E."/>
            <person name="Zhang Y."/>
            <person name="Omidvar V."/>
            <person name="Sperschneider J."/>
            <person name="Schwessinger B."/>
            <person name="Raley C."/>
            <person name="Palmer J.M."/>
            <person name="Garnica D."/>
            <person name="Upadhyaya N."/>
            <person name="Rathjen J."/>
            <person name="Taylor J.M."/>
            <person name="Park R.F."/>
            <person name="Dodds P.N."/>
            <person name="Hirsch C.D."/>
            <person name="Kianian S.F."/>
            <person name="Figueroa M."/>
        </authorList>
    </citation>
    <scope>NUCLEOTIDE SEQUENCE [LARGE SCALE GENOMIC DNA]</scope>
    <source>
        <strain evidence="2">12NC29</strain>
    </source>
</reference>
<name>A0A2N5TY48_9BASI</name>
<accession>A0A2N5TY48</accession>
<evidence type="ECO:0000256" key="1">
    <source>
        <dbReference type="SAM" id="MobiDB-lite"/>
    </source>
</evidence>
<dbReference type="STRING" id="200324.A0A2N5TY48"/>
<organism evidence="2 3">
    <name type="scientific">Puccinia coronata f. sp. avenae</name>
    <dbReference type="NCBI Taxonomy" id="200324"/>
    <lineage>
        <taxon>Eukaryota</taxon>
        <taxon>Fungi</taxon>
        <taxon>Dikarya</taxon>
        <taxon>Basidiomycota</taxon>
        <taxon>Pucciniomycotina</taxon>
        <taxon>Pucciniomycetes</taxon>
        <taxon>Pucciniales</taxon>
        <taxon>Pucciniaceae</taxon>
        <taxon>Puccinia</taxon>
    </lineage>
</organism>
<evidence type="ECO:0000313" key="3">
    <source>
        <dbReference type="Proteomes" id="UP000235388"/>
    </source>
</evidence>
<keyword evidence="3" id="KW-1185">Reference proteome</keyword>
<feature type="region of interest" description="Disordered" evidence="1">
    <location>
        <begin position="159"/>
        <end position="178"/>
    </location>
</feature>
<dbReference type="AlphaFoldDB" id="A0A2N5TY48"/>
<sequence>MALMKFIRLFLVTRHGRQPQLRGCVFCCSENIAQVQSAFASAEVDLDPIWNYSPEVFLSIPHYTYEQHNSIDRPPPWLATTLRPCKTVLKPHQLSALIFLLNNECTTNNTASALWRHNDNAWIQNICNEEVNTLLMEDRDHSRPQGSILADDYGLGKDSDNSCTHSGHQQPRKAFLRG</sequence>